<evidence type="ECO:0000256" key="6">
    <source>
        <dbReference type="ARBA" id="ARBA00022692"/>
    </source>
</evidence>
<dbReference type="Pfam" id="PF10250">
    <property type="entry name" value="O-FucT"/>
    <property type="match status" value="1"/>
</dbReference>
<keyword evidence="4" id="KW-0328">Glycosyltransferase</keyword>
<keyword evidence="5" id="KW-0808">Transferase</keyword>
<dbReference type="PANTHER" id="PTHR31741:SF66">
    <property type="entry name" value="O-FUCOSYLTRANSFERASE 20"/>
    <property type="match status" value="1"/>
</dbReference>
<evidence type="ECO:0000256" key="2">
    <source>
        <dbReference type="ARBA" id="ARBA00004881"/>
    </source>
</evidence>
<dbReference type="GO" id="GO:0016020">
    <property type="term" value="C:membrane"/>
    <property type="evidence" value="ECO:0007669"/>
    <property type="project" value="UniProtKB-SubCell"/>
</dbReference>
<dbReference type="GO" id="GO:0005737">
    <property type="term" value="C:cytoplasm"/>
    <property type="evidence" value="ECO:0007669"/>
    <property type="project" value="TreeGrafter"/>
</dbReference>
<dbReference type="EMBL" id="JAMFTS010000005">
    <property type="protein sequence ID" value="KAJ4756906.1"/>
    <property type="molecule type" value="Genomic_DNA"/>
</dbReference>
<keyword evidence="12" id="KW-0119">Carbohydrate metabolism</keyword>
<evidence type="ECO:0000313" key="14">
    <source>
        <dbReference type="EMBL" id="KAJ4756906.1"/>
    </source>
</evidence>
<evidence type="ECO:0000256" key="4">
    <source>
        <dbReference type="ARBA" id="ARBA00022676"/>
    </source>
</evidence>
<evidence type="ECO:0000256" key="5">
    <source>
        <dbReference type="ARBA" id="ARBA00022679"/>
    </source>
</evidence>
<evidence type="ECO:0000256" key="3">
    <source>
        <dbReference type="ARBA" id="ARBA00007737"/>
    </source>
</evidence>
<dbReference type="GO" id="GO:0006004">
    <property type="term" value="P:fucose metabolic process"/>
    <property type="evidence" value="ECO:0007669"/>
    <property type="project" value="UniProtKB-KW"/>
</dbReference>
<evidence type="ECO:0000256" key="8">
    <source>
        <dbReference type="ARBA" id="ARBA00022989"/>
    </source>
</evidence>
<dbReference type="GO" id="GO:0016757">
    <property type="term" value="F:glycosyltransferase activity"/>
    <property type="evidence" value="ECO:0007669"/>
    <property type="project" value="UniProtKB-KW"/>
</dbReference>
<name>A0AAV8CN84_9POAL</name>
<evidence type="ECO:0000256" key="12">
    <source>
        <dbReference type="ARBA" id="ARBA00023277"/>
    </source>
</evidence>
<keyword evidence="10" id="KW-0325">Glycoprotein</keyword>
<evidence type="ECO:0000256" key="13">
    <source>
        <dbReference type="ARBA" id="ARBA00030350"/>
    </source>
</evidence>
<comment type="subcellular location">
    <subcellularLocation>
        <location evidence="1">Membrane</location>
        <topology evidence="1">Single-pass type II membrane protein</topology>
    </subcellularLocation>
</comment>
<dbReference type="InterPro" id="IPR024709">
    <property type="entry name" value="FucosylTrfase_pln"/>
</dbReference>
<proteinExistence type="inferred from homology"/>
<organism evidence="14 15">
    <name type="scientific">Rhynchospora pubera</name>
    <dbReference type="NCBI Taxonomy" id="906938"/>
    <lineage>
        <taxon>Eukaryota</taxon>
        <taxon>Viridiplantae</taxon>
        <taxon>Streptophyta</taxon>
        <taxon>Embryophyta</taxon>
        <taxon>Tracheophyta</taxon>
        <taxon>Spermatophyta</taxon>
        <taxon>Magnoliopsida</taxon>
        <taxon>Liliopsida</taxon>
        <taxon>Poales</taxon>
        <taxon>Cyperaceae</taxon>
        <taxon>Cyperoideae</taxon>
        <taxon>Rhynchosporeae</taxon>
        <taxon>Rhynchospora</taxon>
    </lineage>
</organism>
<evidence type="ECO:0000256" key="11">
    <source>
        <dbReference type="ARBA" id="ARBA00023253"/>
    </source>
</evidence>
<comment type="pathway">
    <text evidence="2">Glycan metabolism.</text>
</comment>
<keyword evidence="8" id="KW-1133">Transmembrane helix</keyword>
<accession>A0AAV8CN84</accession>
<keyword evidence="15" id="KW-1185">Reference proteome</keyword>
<evidence type="ECO:0000313" key="15">
    <source>
        <dbReference type="Proteomes" id="UP001140206"/>
    </source>
</evidence>
<dbReference type="CDD" id="cd11299">
    <property type="entry name" value="O-FucT_plant"/>
    <property type="match status" value="1"/>
</dbReference>
<dbReference type="PIRSF" id="PIRSF009360">
    <property type="entry name" value="UCP009360"/>
    <property type="match status" value="1"/>
</dbReference>
<evidence type="ECO:0000256" key="7">
    <source>
        <dbReference type="ARBA" id="ARBA00022968"/>
    </source>
</evidence>
<dbReference type="InterPro" id="IPR019378">
    <property type="entry name" value="GDP-Fuc_O-FucTrfase"/>
</dbReference>
<keyword evidence="9" id="KW-0472">Membrane</keyword>
<comment type="similarity">
    <text evidence="3">Belongs to the glycosyltransferase GT106 family.</text>
</comment>
<reference evidence="14" key="1">
    <citation type="submission" date="2022-08" db="EMBL/GenBank/DDBJ databases">
        <authorList>
            <person name="Marques A."/>
        </authorList>
    </citation>
    <scope>NUCLEOTIDE SEQUENCE</scope>
    <source>
        <strain evidence="14">RhyPub2mFocal</strain>
        <tissue evidence="14">Leaves</tissue>
    </source>
</reference>
<dbReference type="Proteomes" id="UP001140206">
    <property type="component" value="Chromosome 5"/>
</dbReference>
<protein>
    <recommendedName>
        <fullName evidence="13">O-fucosyltransferase family protein</fullName>
    </recommendedName>
</protein>
<comment type="caution">
    <text evidence="14">The sequence shown here is derived from an EMBL/GenBank/DDBJ whole genome shotgun (WGS) entry which is preliminary data.</text>
</comment>
<evidence type="ECO:0000256" key="10">
    <source>
        <dbReference type="ARBA" id="ARBA00023180"/>
    </source>
</evidence>
<gene>
    <name evidence="14" type="ORF">LUZ62_091311</name>
</gene>
<sequence length="506" mass="58128">MLALHTMTNSNSNSNSYISITQKPISIKLKASKTTNSFHYKLPSPHRFSRYFVPFLSIWALLSISQVYFSPLPCPHYIRRLRPDPHTTTNDEFWTWARSGVTAFKPCLDFTDSYVNKSRTPVYKRYMVVVVSGGLNQQRNQIIDAVVIARILRAVLVAPILQVNQIWGDDSEFGDIFDISHFKETLKHDVKVVSSLPATHLMRRRIKAPLLPFNAGEEWVHTNYGEGKLDKKSVLILRGFDSRLAKNLTSDLQKLRCKVAFEALRFQPWIEELAERFVRRMREEGPYVALHLRLEKDVWVRTGCHSGLGSEEDEVVERERASKPRLLTSRSKLTPRRRYLAGLCPLNANEISWVLKGLGASRKTRMYWAGGEPFGGRDALQPLRADYPKLFNKWSLARPRELDGLKRKPSVLAAIDYQVCLKSQLFLASHGGNMARSLQGHRTFLGYGKPIRPNKRQLVRLFLNTTLTHHQIRRKIKQIHTEEPSDFTNNKDDAIAYPAHHCMCTP</sequence>
<dbReference type="AlphaFoldDB" id="A0AAV8CN84"/>
<keyword evidence="11" id="KW-0294">Fucose metabolism</keyword>
<evidence type="ECO:0000256" key="9">
    <source>
        <dbReference type="ARBA" id="ARBA00023136"/>
    </source>
</evidence>
<evidence type="ECO:0000256" key="1">
    <source>
        <dbReference type="ARBA" id="ARBA00004606"/>
    </source>
</evidence>
<keyword evidence="7" id="KW-0735">Signal-anchor</keyword>
<dbReference type="PANTHER" id="PTHR31741">
    <property type="entry name" value="OS02G0726500 PROTEIN-RELATED"/>
    <property type="match status" value="1"/>
</dbReference>
<keyword evidence="6" id="KW-0812">Transmembrane</keyword>